<proteinExistence type="predicted"/>
<dbReference type="RefSeq" id="WP_073234806.1">
    <property type="nucleotide sequence ID" value="NZ_FQUQ01000005.1"/>
</dbReference>
<keyword evidence="2" id="KW-1185">Reference proteome</keyword>
<sequence>MKYLFICLLFFCVKGHAQELKDFHPPAGFKEVLKTEGDLDKDGINEIVYIYNTTRKSGEDGFYRVLYICKRENGKIRLWKENHSVVWEYERYGRIFEEIPDLNMNIKNNTLIIEQVFNSNSRHSHKYKSILRYQKGDWYLIGSTYNDYDTCAFDFEYDINFSTSKVSVAYTYGDCDDGSPAPPKDEYLSFSYPFKKLLKMDEYNPGRNEHKIPGKTRSFYY</sequence>
<dbReference type="AlphaFoldDB" id="A0A1M5JE11"/>
<dbReference type="STRING" id="288992.SAMN04488522_105301"/>
<reference evidence="2" key="1">
    <citation type="submission" date="2016-11" db="EMBL/GenBank/DDBJ databases">
        <authorList>
            <person name="Varghese N."/>
            <person name="Submissions S."/>
        </authorList>
    </citation>
    <scope>NUCLEOTIDE SEQUENCE [LARGE SCALE GENOMIC DNA]</scope>
    <source>
        <strain evidence="2">DSM 16990</strain>
    </source>
</reference>
<organism evidence="1 2">
    <name type="scientific">Pedobacter caeni</name>
    <dbReference type="NCBI Taxonomy" id="288992"/>
    <lineage>
        <taxon>Bacteria</taxon>
        <taxon>Pseudomonadati</taxon>
        <taxon>Bacteroidota</taxon>
        <taxon>Sphingobacteriia</taxon>
        <taxon>Sphingobacteriales</taxon>
        <taxon>Sphingobacteriaceae</taxon>
        <taxon>Pedobacter</taxon>
    </lineage>
</organism>
<gene>
    <name evidence="1" type="ORF">SAMN04488522_105301</name>
</gene>
<evidence type="ECO:0000313" key="2">
    <source>
        <dbReference type="Proteomes" id="UP000184287"/>
    </source>
</evidence>
<name>A0A1M5JE11_9SPHI</name>
<dbReference type="Proteomes" id="UP000184287">
    <property type="component" value="Unassembled WGS sequence"/>
</dbReference>
<accession>A0A1M5JE11</accession>
<protein>
    <submittedName>
        <fullName evidence="1">Uncharacterized protein</fullName>
    </submittedName>
</protein>
<dbReference type="EMBL" id="FQUQ01000005">
    <property type="protein sequence ID" value="SHG38519.1"/>
    <property type="molecule type" value="Genomic_DNA"/>
</dbReference>
<evidence type="ECO:0000313" key="1">
    <source>
        <dbReference type="EMBL" id="SHG38519.1"/>
    </source>
</evidence>
<dbReference type="OrthoDB" id="86940at2"/>